<dbReference type="PANTHER" id="PTHR11220:SF1">
    <property type="entry name" value="HEME-BINDING PROTEIN 2"/>
    <property type="match status" value="1"/>
</dbReference>
<comment type="caution">
    <text evidence="2">The sequence shown here is derived from an EMBL/GenBank/DDBJ whole genome shotgun (WGS) entry which is preliminary data.</text>
</comment>
<dbReference type="OrthoDB" id="6424451at2759"/>
<evidence type="ECO:0000256" key="1">
    <source>
        <dbReference type="ARBA" id="ARBA00009817"/>
    </source>
</evidence>
<dbReference type="GO" id="GO:0020037">
    <property type="term" value="F:heme binding"/>
    <property type="evidence" value="ECO:0007669"/>
    <property type="project" value="TreeGrafter"/>
</dbReference>
<dbReference type="SUPFAM" id="SSF55136">
    <property type="entry name" value="Probable bacterial effector-binding domain"/>
    <property type="match status" value="2"/>
</dbReference>
<gene>
    <name evidence="2" type="ORF">BSL78_21527</name>
</gene>
<keyword evidence="3" id="KW-1185">Reference proteome</keyword>
<dbReference type="InterPro" id="IPR011256">
    <property type="entry name" value="Reg_factor_effector_dom_sf"/>
</dbReference>
<dbReference type="Pfam" id="PF04832">
    <property type="entry name" value="SOUL"/>
    <property type="match status" value="2"/>
</dbReference>
<reference evidence="2 3" key="1">
    <citation type="journal article" date="2017" name="PLoS Biol.">
        <title>The sea cucumber genome provides insights into morphological evolution and visceral regeneration.</title>
        <authorList>
            <person name="Zhang X."/>
            <person name="Sun L."/>
            <person name="Yuan J."/>
            <person name="Sun Y."/>
            <person name="Gao Y."/>
            <person name="Zhang L."/>
            <person name="Li S."/>
            <person name="Dai H."/>
            <person name="Hamel J.F."/>
            <person name="Liu C."/>
            <person name="Yu Y."/>
            <person name="Liu S."/>
            <person name="Lin W."/>
            <person name="Guo K."/>
            <person name="Jin S."/>
            <person name="Xu P."/>
            <person name="Storey K.B."/>
            <person name="Huan P."/>
            <person name="Zhang T."/>
            <person name="Zhou Y."/>
            <person name="Zhang J."/>
            <person name="Lin C."/>
            <person name="Li X."/>
            <person name="Xing L."/>
            <person name="Huo D."/>
            <person name="Sun M."/>
            <person name="Wang L."/>
            <person name="Mercier A."/>
            <person name="Li F."/>
            <person name="Yang H."/>
            <person name="Xiang J."/>
        </authorList>
    </citation>
    <scope>NUCLEOTIDE SEQUENCE [LARGE SCALE GENOMIC DNA]</scope>
    <source>
        <strain evidence="2">Shaxun</strain>
        <tissue evidence="2">Muscle</tissue>
    </source>
</reference>
<dbReference type="PANTHER" id="PTHR11220">
    <property type="entry name" value="HEME-BINDING PROTEIN-RELATED"/>
    <property type="match status" value="1"/>
</dbReference>
<dbReference type="Gene3D" id="3.20.80.10">
    <property type="entry name" value="Regulatory factor, effector binding domain"/>
    <property type="match status" value="2"/>
</dbReference>
<dbReference type="InterPro" id="IPR006917">
    <property type="entry name" value="SOUL_heme-bd"/>
</dbReference>
<comment type="similarity">
    <text evidence="1">Belongs to the HEBP family.</text>
</comment>
<dbReference type="AlphaFoldDB" id="A0A2G8K0S8"/>
<organism evidence="2 3">
    <name type="scientific">Stichopus japonicus</name>
    <name type="common">Sea cucumber</name>
    <dbReference type="NCBI Taxonomy" id="307972"/>
    <lineage>
        <taxon>Eukaryota</taxon>
        <taxon>Metazoa</taxon>
        <taxon>Echinodermata</taxon>
        <taxon>Eleutherozoa</taxon>
        <taxon>Echinozoa</taxon>
        <taxon>Holothuroidea</taxon>
        <taxon>Aspidochirotacea</taxon>
        <taxon>Aspidochirotida</taxon>
        <taxon>Stichopodidae</taxon>
        <taxon>Apostichopus</taxon>
    </lineage>
</organism>
<dbReference type="Proteomes" id="UP000230750">
    <property type="component" value="Unassembled WGS sequence"/>
</dbReference>
<accession>A0A2G8K0S8</accession>
<evidence type="ECO:0000313" key="2">
    <source>
        <dbReference type="EMBL" id="PIK41611.1"/>
    </source>
</evidence>
<dbReference type="EMBL" id="MRZV01001003">
    <property type="protein sequence ID" value="PIK41611.1"/>
    <property type="molecule type" value="Genomic_DNA"/>
</dbReference>
<name>A0A2G8K0S8_STIJA</name>
<protein>
    <submittedName>
        <fullName evidence="2">Putative heme-binding protein 2-like</fullName>
    </submittedName>
</protein>
<evidence type="ECO:0000313" key="3">
    <source>
        <dbReference type="Proteomes" id="UP000230750"/>
    </source>
</evidence>
<sequence length="286" mass="32719">MWVTTIVNTTSYEEGGRIGFRRLFSYISGDNSQNVRIKMTKPVRKRILREEVGESGYQNNLYLVSFFVPPKFFNTHPEPLNNETFIELESSYVYAFNFSGWAYESRITEMYNNLSDFLQETDQPMVASEFSVQGYDSPRTSSGRHNEILIPVDSDFGEPTCGPTTTEQPTMLPPNGITQCLRNECPTYTERSSLSDRIVIREVSAGVYASKRSTTCNMSAVMDETYMPLRKYFLGSNSERLRIPATVPILQLGVRPERVSASCNFTYQTSFYIPERYQKAPPTRMT</sequence>
<proteinExistence type="inferred from homology"/>